<dbReference type="SMART" id="SM00387">
    <property type="entry name" value="HATPase_c"/>
    <property type="match status" value="1"/>
</dbReference>
<dbReference type="GO" id="GO:0046983">
    <property type="term" value="F:protein dimerization activity"/>
    <property type="evidence" value="ECO:0007669"/>
    <property type="project" value="InterPro"/>
</dbReference>
<accession>A0A495MJL1</accession>
<dbReference type="EC" id="2.7.13.3" evidence="2"/>
<evidence type="ECO:0000256" key="8">
    <source>
        <dbReference type="ARBA" id="ARBA00023012"/>
    </source>
</evidence>
<dbReference type="Gene3D" id="1.20.5.1930">
    <property type="match status" value="1"/>
</dbReference>
<dbReference type="SMART" id="SM00028">
    <property type="entry name" value="TPR"/>
    <property type="match status" value="3"/>
</dbReference>
<dbReference type="CDD" id="cd16917">
    <property type="entry name" value="HATPase_UhpB-NarQ-NarX-like"/>
    <property type="match status" value="1"/>
</dbReference>
<keyword evidence="6 13" id="KW-0418">Kinase</keyword>
<dbReference type="Pfam" id="PF02518">
    <property type="entry name" value="HATPase_c"/>
    <property type="match status" value="1"/>
</dbReference>
<comment type="caution">
    <text evidence="13">The sequence shown here is derived from an EMBL/GenBank/DDBJ whole genome shotgun (WGS) entry which is preliminary data.</text>
</comment>
<keyword evidence="7" id="KW-0067">ATP-binding</keyword>
<keyword evidence="4" id="KW-0808">Transferase</keyword>
<keyword evidence="5" id="KW-0547">Nucleotide-binding</keyword>
<protein>
    <recommendedName>
        <fullName evidence="2">histidine kinase</fullName>
        <ecNumber evidence="2">2.7.13.3</ecNumber>
    </recommendedName>
</protein>
<dbReference type="InterPro" id="IPR050482">
    <property type="entry name" value="Sensor_HK_TwoCompSys"/>
</dbReference>
<evidence type="ECO:0000313" key="13">
    <source>
        <dbReference type="EMBL" id="RKS26154.1"/>
    </source>
</evidence>
<dbReference type="PROSITE" id="PS51257">
    <property type="entry name" value="PROKAR_LIPOPROTEIN"/>
    <property type="match status" value="1"/>
</dbReference>
<keyword evidence="11" id="KW-0812">Transmembrane</keyword>
<comment type="catalytic activity">
    <reaction evidence="1">
        <text>ATP + protein L-histidine = ADP + protein N-phospho-L-histidine.</text>
        <dbReference type="EC" id="2.7.13.3"/>
    </reaction>
</comment>
<gene>
    <name evidence="13" type="ORF">CLV94_1210</name>
</gene>
<dbReference type="Gene3D" id="3.30.565.10">
    <property type="entry name" value="Histidine kinase-like ATPase, C-terminal domain"/>
    <property type="match status" value="1"/>
</dbReference>
<dbReference type="InterPro" id="IPR003594">
    <property type="entry name" value="HATPase_dom"/>
</dbReference>
<keyword evidence="9" id="KW-0802">TPR repeat</keyword>
<evidence type="ECO:0000256" key="2">
    <source>
        <dbReference type="ARBA" id="ARBA00012438"/>
    </source>
</evidence>
<keyword evidence="3" id="KW-0597">Phosphoprotein</keyword>
<evidence type="ECO:0000313" key="14">
    <source>
        <dbReference type="Proteomes" id="UP000277579"/>
    </source>
</evidence>
<dbReference type="InterPro" id="IPR036890">
    <property type="entry name" value="HATPase_C_sf"/>
</dbReference>
<evidence type="ECO:0000256" key="11">
    <source>
        <dbReference type="SAM" id="Phobius"/>
    </source>
</evidence>
<sequence>MKKNTYLFFMLGLLLFGCSKTKDNFSEKSVSDTLDSYLRLANEDTLPYESRFDYNKKAFAIIINQDNDSISRKNLFKVANRYFNMNNIEEYQKISKIIIEKSKQGNDTLSIAKAYSYLGDYFGFKSISDSAFLYYSKAEKLYNKIGSNPNIAKIQLNKAILQYNENEFLGSEISVFQAIKSLKGENNDELLYEANNLLGILYNELNEFDKSIEYHNKALEILKSNAVPAEYQSKATSLNNLGVVYQKLQNDKKAIVYFESALKEKNLFQEKPFIYAMLLDNIAYSKFRLNEFDELPGMFYKALKIRDSLDVTSGIIINKIHLSEYYAEKNDTVNSRKYAREALKLSKSSNRQRDVLSSLKQLSNVEPLKSSLYSKEYIRINDSLQQTERKVKDKFTRIEFETDEIIQQNDKLAEQNRNILFFFGLVVMIGVLLFVIKNQRSKTKELMLKQAQQKANEDIYNLMLFQQNRIEEGRANEKIRIAQELHDGILGRLFGARLNLDSLNKRQDAEAIVSRNNYLVELKNIEQDIREISHDLNREKHALNNNFIGIVNNLIEQQETVSQAKVSFVVDMEIEWEKIENYVKINLYRILQEALLNINKYSQAENVKIEIVKQEKTLRLIVSDDGVGFSVSKKSKGIGLQNMLSRANACEGTFDVKSKLGKGTIITVTFPMETNQKIT</sequence>
<feature type="domain" description="Histidine kinase" evidence="12">
    <location>
        <begin position="480"/>
        <end position="674"/>
    </location>
</feature>
<dbReference type="Pfam" id="PF13424">
    <property type="entry name" value="TPR_12"/>
    <property type="match status" value="1"/>
</dbReference>
<dbReference type="PANTHER" id="PTHR24421">
    <property type="entry name" value="NITRATE/NITRITE SENSOR PROTEIN NARX-RELATED"/>
    <property type="match status" value="1"/>
</dbReference>
<feature type="repeat" description="TPR" evidence="9">
    <location>
        <begin position="192"/>
        <end position="225"/>
    </location>
</feature>
<dbReference type="InterPro" id="IPR019734">
    <property type="entry name" value="TPR_rpt"/>
</dbReference>
<evidence type="ECO:0000256" key="4">
    <source>
        <dbReference type="ARBA" id="ARBA00022679"/>
    </source>
</evidence>
<dbReference type="Pfam" id="PF07730">
    <property type="entry name" value="HisKA_3"/>
    <property type="match status" value="1"/>
</dbReference>
<evidence type="ECO:0000256" key="6">
    <source>
        <dbReference type="ARBA" id="ARBA00022777"/>
    </source>
</evidence>
<keyword evidence="11" id="KW-1133">Transmembrane helix</keyword>
<dbReference type="Gene3D" id="1.25.40.10">
    <property type="entry name" value="Tetratricopeptide repeat domain"/>
    <property type="match status" value="2"/>
</dbReference>
<dbReference type="InterPro" id="IPR011712">
    <property type="entry name" value="Sig_transdc_His_kin_sub3_dim/P"/>
</dbReference>
<dbReference type="RefSeq" id="WP_245982455.1">
    <property type="nucleotide sequence ID" value="NZ_RBLC01000001.1"/>
</dbReference>
<dbReference type="GO" id="GO:0016020">
    <property type="term" value="C:membrane"/>
    <property type="evidence" value="ECO:0007669"/>
    <property type="project" value="InterPro"/>
</dbReference>
<organism evidence="13 14">
    <name type="scientific">Flavobacterium endophyticum</name>
    <dbReference type="NCBI Taxonomy" id="1540163"/>
    <lineage>
        <taxon>Bacteria</taxon>
        <taxon>Pseudomonadati</taxon>
        <taxon>Bacteroidota</taxon>
        <taxon>Flavobacteriia</taxon>
        <taxon>Flavobacteriales</taxon>
        <taxon>Flavobacteriaceae</taxon>
        <taxon>Flavobacterium</taxon>
    </lineage>
</organism>
<dbReference type="PANTHER" id="PTHR24421:SF10">
    <property type="entry name" value="NITRATE_NITRITE SENSOR PROTEIN NARQ"/>
    <property type="match status" value="1"/>
</dbReference>
<dbReference type="SUPFAM" id="SSF55874">
    <property type="entry name" value="ATPase domain of HSP90 chaperone/DNA topoisomerase II/histidine kinase"/>
    <property type="match status" value="1"/>
</dbReference>
<dbReference type="PROSITE" id="PS50109">
    <property type="entry name" value="HIS_KIN"/>
    <property type="match status" value="1"/>
</dbReference>
<reference evidence="13 14" key="1">
    <citation type="submission" date="2018-10" db="EMBL/GenBank/DDBJ databases">
        <title>Genomic Encyclopedia of Archaeal and Bacterial Type Strains, Phase II (KMG-II): from individual species to whole genera.</title>
        <authorList>
            <person name="Goeker M."/>
        </authorList>
    </citation>
    <scope>NUCLEOTIDE SEQUENCE [LARGE SCALE GENOMIC DNA]</scope>
    <source>
        <strain evidence="13 14">DSM 29537</strain>
    </source>
</reference>
<dbReference type="PROSITE" id="PS50005">
    <property type="entry name" value="TPR"/>
    <property type="match status" value="1"/>
</dbReference>
<dbReference type="InterPro" id="IPR005467">
    <property type="entry name" value="His_kinase_dom"/>
</dbReference>
<proteinExistence type="predicted"/>
<evidence type="ECO:0000256" key="3">
    <source>
        <dbReference type="ARBA" id="ARBA00022553"/>
    </source>
</evidence>
<dbReference type="SUPFAM" id="SSF48452">
    <property type="entry name" value="TPR-like"/>
    <property type="match status" value="2"/>
</dbReference>
<dbReference type="InterPro" id="IPR011990">
    <property type="entry name" value="TPR-like_helical_dom_sf"/>
</dbReference>
<keyword evidence="10" id="KW-0175">Coiled coil</keyword>
<dbReference type="AlphaFoldDB" id="A0A495MJL1"/>
<feature type="coiled-coil region" evidence="10">
    <location>
        <begin position="515"/>
        <end position="542"/>
    </location>
</feature>
<dbReference type="GO" id="GO:0005524">
    <property type="term" value="F:ATP binding"/>
    <property type="evidence" value="ECO:0007669"/>
    <property type="project" value="UniProtKB-KW"/>
</dbReference>
<keyword evidence="8" id="KW-0902">Two-component regulatory system</keyword>
<feature type="transmembrane region" description="Helical" evidence="11">
    <location>
        <begin position="419"/>
        <end position="436"/>
    </location>
</feature>
<evidence type="ECO:0000256" key="7">
    <source>
        <dbReference type="ARBA" id="ARBA00022840"/>
    </source>
</evidence>
<dbReference type="Proteomes" id="UP000277579">
    <property type="component" value="Unassembled WGS sequence"/>
</dbReference>
<dbReference type="EMBL" id="RBLC01000001">
    <property type="protein sequence ID" value="RKS26154.1"/>
    <property type="molecule type" value="Genomic_DNA"/>
</dbReference>
<keyword evidence="11" id="KW-0472">Membrane</keyword>
<dbReference type="GO" id="GO:0000155">
    <property type="term" value="F:phosphorelay sensor kinase activity"/>
    <property type="evidence" value="ECO:0007669"/>
    <property type="project" value="InterPro"/>
</dbReference>
<evidence type="ECO:0000256" key="10">
    <source>
        <dbReference type="SAM" id="Coils"/>
    </source>
</evidence>
<evidence type="ECO:0000256" key="9">
    <source>
        <dbReference type="PROSITE-ProRule" id="PRU00339"/>
    </source>
</evidence>
<evidence type="ECO:0000256" key="1">
    <source>
        <dbReference type="ARBA" id="ARBA00000085"/>
    </source>
</evidence>
<name>A0A495MJL1_9FLAO</name>
<evidence type="ECO:0000256" key="5">
    <source>
        <dbReference type="ARBA" id="ARBA00022741"/>
    </source>
</evidence>
<evidence type="ECO:0000259" key="12">
    <source>
        <dbReference type="PROSITE" id="PS50109"/>
    </source>
</evidence>
<keyword evidence="14" id="KW-1185">Reference proteome</keyword>